<evidence type="ECO:0000256" key="1">
    <source>
        <dbReference type="SAM" id="SignalP"/>
    </source>
</evidence>
<dbReference type="HOGENOM" id="CLU_2011738_0_0_5"/>
<keyword evidence="1" id="KW-0732">Signal</keyword>
<feature type="signal peptide" evidence="1">
    <location>
        <begin position="1"/>
        <end position="25"/>
    </location>
</feature>
<gene>
    <name evidence="2" type="ordered locus">ELI_07150</name>
</gene>
<protein>
    <submittedName>
        <fullName evidence="2">Uncharacterized protein</fullName>
    </submittedName>
</protein>
<organism evidence="2 3">
    <name type="scientific">Erythrobacter litoralis (strain HTCC2594)</name>
    <dbReference type="NCBI Taxonomy" id="314225"/>
    <lineage>
        <taxon>Bacteria</taxon>
        <taxon>Pseudomonadati</taxon>
        <taxon>Pseudomonadota</taxon>
        <taxon>Alphaproteobacteria</taxon>
        <taxon>Sphingomonadales</taxon>
        <taxon>Erythrobacteraceae</taxon>
        <taxon>Erythrobacter/Porphyrobacter group</taxon>
        <taxon>Erythrobacter</taxon>
    </lineage>
</organism>
<dbReference type="PROSITE" id="PS51257">
    <property type="entry name" value="PROKAR_LIPOPROTEIN"/>
    <property type="match status" value="1"/>
</dbReference>
<name>Q2N9W9_ERYLH</name>
<evidence type="ECO:0000313" key="2">
    <source>
        <dbReference type="EMBL" id="ABC63522.1"/>
    </source>
</evidence>
<dbReference type="EMBL" id="CP000157">
    <property type="protein sequence ID" value="ABC63522.1"/>
    <property type="molecule type" value="Genomic_DNA"/>
</dbReference>
<accession>Q2N9W9</accession>
<keyword evidence="3" id="KW-1185">Reference proteome</keyword>
<dbReference type="RefSeq" id="WP_011414358.1">
    <property type="nucleotide sequence ID" value="NC_007722.1"/>
</dbReference>
<dbReference type="KEGG" id="eli:ELI_07150"/>
<evidence type="ECO:0000313" key="3">
    <source>
        <dbReference type="Proteomes" id="UP000008808"/>
    </source>
</evidence>
<sequence>MNIGTSKSKLVVVAALTIALSGCFATNEDCETAETDESEESSDGFVLEAETHPDPAKEIAIGGDVFELDSDTDHTTYGRIWTYRGRHMLNGQMYDIFTSDDGFFDYGCITNGEYTSGAPCIIS</sequence>
<proteinExistence type="predicted"/>
<dbReference type="Proteomes" id="UP000008808">
    <property type="component" value="Chromosome"/>
</dbReference>
<dbReference type="AlphaFoldDB" id="Q2N9W9"/>
<dbReference type="STRING" id="314225.ELI_07150"/>
<reference evidence="3" key="1">
    <citation type="journal article" date="2009" name="J. Bacteriol.">
        <title>Complete genome sequence of Erythrobacter litoralis HTCC2594.</title>
        <authorList>
            <person name="Oh H.M."/>
            <person name="Giovannoni S.J."/>
            <person name="Ferriera S."/>
            <person name="Johnson J."/>
            <person name="Cho J.C."/>
        </authorList>
    </citation>
    <scope>NUCLEOTIDE SEQUENCE [LARGE SCALE GENOMIC DNA]</scope>
    <source>
        <strain evidence="3">HTCC2594</strain>
    </source>
</reference>
<feature type="chain" id="PRO_5004212953" evidence="1">
    <location>
        <begin position="26"/>
        <end position="123"/>
    </location>
</feature>